<reference evidence="1 2" key="1">
    <citation type="submission" date="2021-06" db="EMBL/GenBank/DDBJ databases">
        <title>Caerostris extrusa draft genome.</title>
        <authorList>
            <person name="Kono N."/>
            <person name="Arakawa K."/>
        </authorList>
    </citation>
    <scope>NUCLEOTIDE SEQUENCE [LARGE SCALE GENOMIC DNA]</scope>
</reference>
<organism evidence="1 2">
    <name type="scientific">Caerostris extrusa</name>
    <name type="common">Bark spider</name>
    <name type="synonym">Caerostris bankana</name>
    <dbReference type="NCBI Taxonomy" id="172846"/>
    <lineage>
        <taxon>Eukaryota</taxon>
        <taxon>Metazoa</taxon>
        <taxon>Ecdysozoa</taxon>
        <taxon>Arthropoda</taxon>
        <taxon>Chelicerata</taxon>
        <taxon>Arachnida</taxon>
        <taxon>Araneae</taxon>
        <taxon>Araneomorphae</taxon>
        <taxon>Entelegynae</taxon>
        <taxon>Araneoidea</taxon>
        <taxon>Araneidae</taxon>
        <taxon>Caerostris</taxon>
    </lineage>
</organism>
<gene>
    <name evidence="1" type="ORF">CEXT_109851</name>
</gene>
<comment type="caution">
    <text evidence="1">The sequence shown here is derived from an EMBL/GenBank/DDBJ whole genome shotgun (WGS) entry which is preliminary data.</text>
</comment>
<evidence type="ECO:0000313" key="2">
    <source>
        <dbReference type="Proteomes" id="UP001054945"/>
    </source>
</evidence>
<evidence type="ECO:0000313" key="1">
    <source>
        <dbReference type="EMBL" id="GIY93351.1"/>
    </source>
</evidence>
<dbReference type="AlphaFoldDB" id="A0AAV4XDM6"/>
<dbReference type="EMBL" id="BPLR01017652">
    <property type="protein sequence ID" value="GIY93351.1"/>
    <property type="molecule type" value="Genomic_DNA"/>
</dbReference>
<accession>A0AAV4XDM6</accession>
<keyword evidence="2" id="KW-1185">Reference proteome</keyword>
<sequence length="116" mass="13649">MGFTFATEKYANSLPGSFFLFECPPRGRGESFLDYPVLSARVKRMHVDDLKSNCKDCTSRDKRFACSMWHMSSRIHLTDCVMGERKARQTLISKKVKEKYPRFENINIFFLIFVQY</sequence>
<dbReference type="Proteomes" id="UP001054945">
    <property type="component" value="Unassembled WGS sequence"/>
</dbReference>
<protein>
    <submittedName>
        <fullName evidence="1">Uncharacterized protein</fullName>
    </submittedName>
</protein>
<proteinExistence type="predicted"/>
<name>A0AAV4XDM6_CAEEX</name>